<gene>
    <name evidence="2" type="ORF">BJ875DRAFT_436897</name>
</gene>
<evidence type="ECO:0000313" key="3">
    <source>
        <dbReference type="Proteomes" id="UP000824998"/>
    </source>
</evidence>
<dbReference type="EMBL" id="MU251362">
    <property type="protein sequence ID" value="KAG9239090.1"/>
    <property type="molecule type" value="Genomic_DNA"/>
</dbReference>
<proteinExistence type="predicted"/>
<evidence type="ECO:0000313" key="2">
    <source>
        <dbReference type="EMBL" id="KAG9239090.1"/>
    </source>
</evidence>
<keyword evidence="3" id="KW-1185">Reference proteome</keyword>
<dbReference type="OrthoDB" id="3524163at2759"/>
<feature type="compositionally biased region" description="Polar residues" evidence="1">
    <location>
        <begin position="141"/>
        <end position="152"/>
    </location>
</feature>
<sequence length="234" mass="24881">MKLINFLLVAGASALPLWQSSMEEAATTSNVFWFLPNVPITRVFTVFGQDFRTKQEISSTSLFSQTPKVPVPGNSGLSIVASTYLPRRGVAAANEKRSPDYKARAINVYPGDAITSTFTVDGNSVWTDSWSLQPGPAGSAAGQTPQSGSTSQNFADRGALIRALLAIELQQNGQWDFGTVQWNNIAVTASTTAGWCSTGYAVTPSFQYSISGGTQQTIGGSTTCSYPSVTFRGP</sequence>
<protein>
    <submittedName>
        <fullName evidence="2">Uncharacterized protein</fullName>
    </submittedName>
</protein>
<accession>A0A9P7YTT1</accession>
<evidence type="ECO:0000256" key="1">
    <source>
        <dbReference type="SAM" id="MobiDB-lite"/>
    </source>
</evidence>
<reference evidence="2" key="1">
    <citation type="journal article" date="2021" name="IMA Fungus">
        <title>Genomic characterization of three marine fungi, including Emericellopsis atlantica sp. nov. with signatures of a generalist lifestyle and marine biomass degradation.</title>
        <authorList>
            <person name="Hagestad O.C."/>
            <person name="Hou L."/>
            <person name="Andersen J.H."/>
            <person name="Hansen E.H."/>
            <person name="Altermark B."/>
            <person name="Li C."/>
            <person name="Kuhnert E."/>
            <person name="Cox R.J."/>
            <person name="Crous P.W."/>
            <person name="Spatafora J.W."/>
            <person name="Lail K."/>
            <person name="Amirebrahimi M."/>
            <person name="Lipzen A."/>
            <person name="Pangilinan J."/>
            <person name="Andreopoulos W."/>
            <person name="Hayes R.D."/>
            <person name="Ng V."/>
            <person name="Grigoriev I.V."/>
            <person name="Jackson S.A."/>
            <person name="Sutton T.D.S."/>
            <person name="Dobson A.D.W."/>
            <person name="Rama T."/>
        </authorList>
    </citation>
    <scope>NUCLEOTIDE SEQUENCE</scope>
    <source>
        <strain evidence="2">TRa018bII</strain>
    </source>
</reference>
<dbReference type="Proteomes" id="UP000824998">
    <property type="component" value="Unassembled WGS sequence"/>
</dbReference>
<feature type="region of interest" description="Disordered" evidence="1">
    <location>
        <begin position="131"/>
        <end position="152"/>
    </location>
</feature>
<organism evidence="2 3">
    <name type="scientific">Amylocarpus encephaloides</name>
    <dbReference type="NCBI Taxonomy" id="45428"/>
    <lineage>
        <taxon>Eukaryota</taxon>
        <taxon>Fungi</taxon>
        <taxon>Dikarya</taxon>
        <taxon>Ascomycota</taxon>
        <taxon>Pezizomycotina</taxon>
        <taxon>Leotiomycetes</taxon>
        <taxon>Helotiales</taxon>
        <taxon>Helotiales incertae sedis</taxon>
        <taxon>Amylocarpus</taxon>
    </lineage>
</organism>
<name>A0A9P7YTT1_9HELO</name>
<comment type="caution">
    <text evidence="2">The sequence shown here is derived from an EMBL/GenBank/DDBJ whole genome shotgun (WGS) entry which is preliminary data.</text>
</comment>
<dbReference type="AlphaFoldDB" id="A0A9P7YTT1"/>